<organism evidence="2 3">
    <name type="scientific">Candidatus Harrisonbacteria bacterium CG10_big_fil_rev_8_21_14_0_10_38_8</name>
    <dbReference type="NCBI Taxonomy" id="1974582"/>
    <lineage>
        <taxon>Bacteria</taxon>
        <taxon>Candidatus Harrisoniibacteriota</taxon>
    </lineage>
</organism>
<feature type="signal peptide" evidence="1">
    <location>
        <begin position="1"/>
        <end position="23"/>
    </location>
</feature>
<protein>
    <recommendedName>
        <fullName evidence="4">DUF5667 domain-containing protein</fullName>
    </recommendedName>
</protein>
<name>A0A2M6WJB2_9BACT</name>
<feature type="chain" id="PRO_5014824646" description="DUF5667 domain-containing protein" evidence="1">
    <location>
        <begin position="24"/>
        <end position="306"/>
    </location>
</feature>
<sequence>MTKKLGSIILSLTIILSSSVAYGSEPKILAQSEELNKLRTEVVETATMPEKEVSKEEELAQKKEALIKVFDFSIQELKELSSKEKLISLIKGEKIYNLEARSVLDKFTEFEKTISEYKEMIQDKEVTLELVQQTAISFKEWRESIYDPEVAIAFDILLVAKGDGVLEKTNERFTKIEKDLQKLSDLKRISKEDYQQNLQLAKNSLQISMEFQNKIEGLLEAKILASQPVIEDSLALSATTTEEVTMMTMTATSTEEFASTTATLEVIEEEKPEEIKNILIEQFNSIKDTYQEFFKISKIVKEVVRR</sequence>
<reference evidence="3" key="1">
    <citation type="submission" date="2017-09" db="EMBL/GenBank/DDBJ databases">
        <title>Depth-based differentiation of microbial function through sediment-hosted aquifers and enrichment of novel symbionts in the deep terrestrial subsurface.</title>
        <authorList>
            <person name="Probst A.J."/>
            <person name="Ladd B."/>
            <person name="Jarett J.K."/>
            <person name="Geller-Mcgrath D.E."/>
            <person name="Sieber C.M.K."/>
            <person name="Emerson J.B."/>
            <person name="Anantharaman K."/>
            <person name="Thomas B.C."/>
            <person name="Malmstrom R."/>
            <person name="Stieglmeier M."/>
            <person name="Klingl A."/>
            <person name="Woyke T."/>
            <person name="Ryan C.M."/>
            <person name="Banfield J.F."/>
        </authorList>
    </citation>
    <scope>NUCLEOTIDE SEQUENCE [LARGE SCALE GENOMIC DNA]</scope>
</reference>
<keyword evidence="1" id="KW-0732">Signal</keyword>
<gene>
    <name evidence="2" type="ORF">COU06_02850</name>
</gene>
<proteinExistence type="predicted"/>
<dbReference type="EMBL" id="PFAY01000029">
    <property type="protein sequence ID" value="PIT92898.1"/>
    <property type="molecule type" value="Genomic_DNA"/>
</dbReference>
<comment type="caution">
    <text evidence="2">The sequence shown here is derived from an EMBL/GenBank/DDBJ whole genome shotgun (WGS) entry which is preliminary data.</text>
</comment>
<evidence type="ECO:0008006" key="4">
    <source>
        <dbReference type="Google" id="ProtNLM"/>
    </source>
</evidence>
<evidence type="ECO:0000313" key="3">
    <source>
        <dbReference type="Proteomes" id="UP000229112"/>
    </source>
</evidence>
<dbReference type="AlphaFoldDB" id="A0A2M6WJB2"/>
<dbReference type="Proteomes" id="UP000229112">
    <property type="component" value="Unassembled WGS sequence"/>
</dbReference>
<accession>A0A2M6WJB2</accession>
<evidence type="ECO:0000256" key="1">
    <source>
        <dbReference type="SAM" id="SignalP"/>
    </source>
</evidence>
<evidence type="ECO:0000313" key="2">
    <source>
        <dbReference type="EMBL" id="PIT92898.1"/>
    </source>
</evidence>